<dbReference type="EMBL" id="UYJE01004771">
    <property type="protein sequence ID" value="VDI31290.1"/>
    <property type="molecule type" value="Genomic_DNA"/>
</dbReference>
<dbReference type="OrthoDB" id="6093297at2759"/>
<dbReference type="Gene3D" id="2.120.10.30">
    <property type="entry name" value="TolB, C-terminal domain"/>
    <property type="match status" value="1"/>
</dbReference>
<gene>
    <name evidence="3" type="ORF">MGAL_10B032413</name>
</gene>
<dbReference type="PROSITE" id="PS50119">
    <property type="entry name" value="ZF_BBOX"/>
    <property type="match status" value="1"/>
</dbReference>
<dbReference type="GO" id="GO:0008270">
    <property type="term" value="F:zinc ion binding"/>
    <property type="evidence" value="ECO:0007669"/>
    <property type="project" value="UniProtKB-KW"/>
</dbReference>
<protein>
    <recommendedName>
        <fullName evidence="2">B box-type domain-containing protein</fullName>
    </recommendedName>
</protein>
<dbReference type="CDD" id="cd19757">
    <property type="entry name" value="Bbox1"/>
    <property type="match status" value="1"/>
</dbReference>
<evidence type="ECO:0000256" key="1">
    <source>
        <dbReference type="PROSITE-ProRule" id="PRU00024"/>
    </source>
</evidence>
<dbReference type="AlphaFoldDB" id="A0A8B6E9F1"/>
<evidence type="ECO:0000313" key="4">
    <source>
        <dbReference type="Proteomes" id="UP000596742"/>
    </source>
</evidence>
<evidence type="ECO:0000313" key="3">
    <source>
        <dbReference type="EMBL" id="VDI31290.1"/>
    </source>
</evidence>
<comment type="caution">
    <text evidence="3">The sequence shown here is derived from an EMBL/GenBank/DDBJ whole genome shotgun (WGS) entry which is preliminary data.</text>
</comment>
<dbReference type="InterPro" id="IPR000315">
    <property type="entry name" value="Znf_B-box"/>
</dbReference>
<dbReference type="Proteomes" id="UP000596742">
    <property type="component" value="Unassembled WGS sequence"/>
</dbReference>
<keyword evidence="1" id="KW-0862">Zinc</keyword>
<keyword evidence="1" id="KW-0863">Zinc-finger</keyword>
<accession>A0A8B6E9F1</accession>
<proteinExistence type="predicted"/>
<reference evidence="3" key="1">
    <citation type="submission" date="2018-11" db="EMBL/GenBank/DDBJ databases">
        <authorList>
            <person name="Alioto T."/>
            <person name="Alioto T."/>
        </authorList>
    </citation>
    <scope>NUCLEOTIDE SEQUENCE</scope>
</reference>
<organism evidence="3 4">
    <name type="scientific">Mytilus galloprovincialis</name>
    <name type="common">Mediterranean mussel</name>
    <dbReference type="NCBI Taxonomy" id="29158"/>
    <lineage>
        <taxon>Eukaryota</taxon>
        <taxon>Metazoa</taxon>
        <taxon>Spiralia</taxon>
        <taxon>Lophotrochozoa</taxon>
        <taxon>Mollusca</taxon>
        <taxon>Bivalvia</taxon>
        <taxon>Autobranchia</taxon>
        <taxon>Pteriomorphia</taxon>
        <taxon>Mytilida</taxon>
        <taxon>Mytiloidea</taxon>
        <taxon>Mytilidae</taxon>
        <taxon>Mytilinae</taxon>
        <taxon>Mytilus</taxon>
    </lineage>
</organism>
<keyword evidence="1" id="KW-0479">Metal-binding</keyword>
<evidence type="ECO:0000259" key="2">
    <source>
        <dbReference type="PROSITE" id="PS50119"/>
    </source>
</evidence>
<dbReference type="InterPro" id="IPR011042">
    <property type="entry name" value="6-blade_b-propeller_TolB-like"/>
</dbReference>
<feature type="domain" description="B box-type" evidence="2">
    <location>
        <begin position="75"/>
        <end position="125"/>
    </location>
</feature>
<sequence length="702" mass="79995">MYSIVQCFLNISLGLSLIFKERIVNIETETNAQIDTTNTFLVFTVNLKAWNYKRSYKIVTVNTRFIKMAERGSDDWEGLCHPCKKMGICSTGSVYCRECVQIYCSNCTKLHQINQVGSGHYLKPYLPHLKTDEKKGEFDIASFKFDQYGKEEKNLQKVKYNYITALSTDHDHTKMNYPDEIFCLKHKEVVCKNCKFRRHSLCTDCLPVRRASEVLMENGHYLRDIERLKTCNLRSAAAIIETRNERERLNSTEREILELIQNLKHAVISKVCRLENELLQKIYGSHDTSFRQLTKAENILKRVKDNTDEMLESLKEKTKEGIEASDFKSLMTCHTKSLMFHDMLERLSDYCDLGNLHECLFEPEYTIDSITHCLGPFGTLSIDKLNSKVPSILLNTRDKPTNDAIAHMDNDLSKVLGNKSVTCDDINLEIIMDKYSKHEKRVTRWSDPDILKQGIVGIICLDKDDLLALDRTSCSVMLIDRLGEPIATYGFNCLPWAMTLYDENTVAISVPGENKIHLVAVEFKEFVLKKEINCSVEPSAVTGYQDNIFITSYPWSNMAAVYKLSDDGHILGTLEKEASGKRLFKAPLDIAIDKASKDFYVCDSGLKMIFAFNELLQENFRIDLEYMGHPSALTLDSNGNVFICGKLSNVIYKVTTATKKGSIVFTEDAGLGRPQAICNIPDEGSVCVLCARENEFKILKIR</sequence>
<name>A0A8B6E9F1_MYTGA</name>
<dbReference type="SUPFAM" id="SSF63825">
    <property type="entry name" value="YWTD domain"/>
    <property type="match status" value="1"/>
</dbReference>
<keyword evidence="4" id="KW-1185">Reference proteome</keyword>